<sequence length="323" mass="36748">MRKFILFFTAIFCLNLTANLAAAPLEISQPDKVIKAGANVISSNLIDEILYLGTDGSELDIYDIKADKFLEPIKFRTVKTHFSDEEPAKIFSIDRLGDMLLVLTEMDYNERYLYVFKKENDGWSEVNNMHLANKSAKKAFFIDEKTAVVSDFGNEIYYIDLESKKAVFKHKFSIALYVDFEINKTRDKIAIGAESGVIYIYNLKTRQTEQTLNFFKDNMYDIDYKNDVVAVGCIDKQAGVFNGSMSYFKADFIVYATGLSDDAKTLAYMNGEESDILVYDIASKTKLATVKTGQQILNEIYLSDSGRLISVAYEKEVKFWSVK</sequence>
<dbReference type="InterPro" id="IPR015943">
    <property type="entry name" value="WD40/YVTN_repeat-like_dom_sf"/>
</dbReference>
<reference evidence="2 3" key="1">
    <citation type="submission" date="2020-08" db="EMBL/GenBank/DDBJ databases">
        <title>Complete genome and description of Campylobacter massiliensis Marseille-Q3452 sp. nov.</title>
        <authorList>
            <person name="Antezack A."/>
        </authorList>
    </citation>
    <scope>NUCLEOTIDE SEQUENCE [LARGE SCALE GENOMIC DNA]</scope>
    <source>
        <strain evidence="2 3">Marseille-Q3452</strain>
    </source>
</reference>
<dbReference type="SUPFAM" id="SSF50978">
    <property type="entry name" value="WD40 repeat-like"/>
    <property type="match status" value="1"/>
</dbReference>
<feature type="chain" id="PRO_5032590563" evidence="1">
    <location>
        <begin position="22"/>
        <end position="323"/>
    </location>
</feature>
<dbReference type="AlphaFoldDB" id="A0A842J387"/>
<dbReference type="EMBL" id="JACLZK010000001">
    <property type="protein sequence ID" value="MBC2881968.1"/>
    <property type="molecule type" value="Genomic_DNA"/>
</dbReference>
<dbReference type="Gene3D" id="2.130.10.10">
    <property type="entry name" value="YVTN repeat-like/Quinoprotein amine dehydrogenase"/>
    <property type="match status" value="1"/>
</dbReference>
<keyword evidence="3" id="KW-1185">Reference proteome</keyword>
<gene>
    <name evidence="2" type="ORF">H7R39_01515</name>
</gene>
<accession>A0A842J387</accession>
<organism evidence="2 3">
    <name type="scientific">Campylobacter massiliensis</name>
    <dbReference type="NCBI Taxonomy" id="2762557"/>
    <lineage>
        <taxon>Bacteria</taxon>
        <taxon>Pseudomonadati</taxon>
        <taxon>Campylobacterota</taxon>
        <taxon>Epsilonproteobacteria</taxon>
        <taxon>Campylobacterales</taxon>
        <taxon>Campylobacteraceae</taxon>
        <taxon>Campylobacter</taxon>
    </lineage>
</organism>
<evidence type="ECO:0000313" key="3">
    <source>
        <dbReference type="Proteomes" id="UP000552683"/>
    </source>
</evidence>
<keyword evidence="1" id="KW-0732">Signal</keyword>
<dbReference type="InterPro" id="IPR036322">
    <property type="entry name" value="WD40_repeat_dom_sf"/>
</dbReference>
<proteinExistence type="predicted"/>
<comment type="caution">
    <text evidence="2">The sequence shown here is derived from an EMBL/GenBank/DDBJ whole genome shotgun (WGS) entry which is preliminary data.</text>
</comment>
<protein>
    <submittedName>
        <fullName evidence="2">Nitrate reductase</fullName>
    </submittedName>
</protein>
<dbReference type="Proteomes" id="UP000552683">
    <property type="component" value="Unassembled WGS sequence"/>
</dbReference>
<evidence type="ECO:0000313" key="2">
    <source>
        <dbReference type="EMBL" id="MBC2881968.1"/>
    </source>
</evidence>
<dbReference type="RefSeq" id="WP_185897663.1">
    <property type="nucleotide sequence ID" value="NZ_JACLZK010000001.1"/>
</dbReference>
<feature type="signal peptide" evidence="1">
    <location>
        <begin position="1"/>
        <end position="21"/>
    </location>
</feature>
<name>A0A842J387_9BACT</name>
<evidence type="ECO:0000256" key="1">
    <source>
        <dbReference type="SAM" id="SignalP"/>
    </source>
</evidence>